<comment type="caution">
    <text evidence="1">The sequence shown here is derived from an EMBL/GenBank/DDBJ whole genome shotgun (WGS) entry which is preliminary data.</text>
</comment>
<sequence>MAAFPPSPARAAWALLFALTIPALVFRRYLRRRRRAGLVQHVGERVLVLGGSSGIGRALSLEYVQRGAKVFIVGLRQSQIDSVYAECTRLYPRNGNVIAKAADFTNVEAMLEVRQQLKEGRLLSPLFAGVAATRPLLEVAGVARNGSGTREASAEGISRAVEVSNAALRANYTGPLVSAVTFIPLLEESSRSPAILLIASLGSVVPAPTRSIYCSTKSASLILYQSLAIEHRKIAFTFALPSTVEGNFRASAVDDVGNAEPVKQRALKREVVAQRCIAAIDHGEKVFFMPSWYGRLGHTVYWLCPSVAEYFAARRYGFA</sequence>
<dbReference type="Proteomes" id="UP001148662">
    <property type="component" value="Unassembled WGS sequence"/>
</dbReference>
<accession>A0ACC1T0I8</accession>
<name>A0ACC1T0I8_9APHY</name>
<organism evidence="1 2">
    <name type="scientific">Phlebia brevispora</name>
    <dbReference type="NCBI Taxonomy" id="194682"/>
    <lineage>
        <taxon>Eukaryota</taxon>
        <taxon>Fungi</taxon>
        <taxon>Dikarya</taxon>
        <taxon>Basidiomycota</taxon>
        <taxon>Agaricomycotina</taxon>
        <taxon>Agaricomycetes</taxon>
        <taxon>Polyporales</taxon>
        <taxon>Meruliaceae</taxon>
        <taxon>Phlebia</taxon>
    </lineage>
</organism>
<reference evidence="1" key="1">
    <citation type="submission" date="2022-07" db="EMBL/GenBank/DDBJ databases">
        <title>Genome Sequence of Phlebia brevispora.</title>
        <authorList>
            <person name="Buettner E."/>
        </authorList>
    </citation>
    <scope>NUCLEOTIDE SEQUENCE</scope>
    <source>
        <strain evidence="1">MPL23</strain>
    </source>
</reference>
<dbReference type="EMBL" id="JANHOG010000915">
    <property type="protein sequence ID" value="KAJ3550010.1"/>
    <property type="molecule type" value="Genomic_DNA"/>
</dbReference>
<evidence type="ECO:0000313" key="2">
    <source>
        <dbReference type="Proteomes" id="UP001148662"/>
    </source>
</evidence>
<protein>
    <submittedName>
        <fullName evidence="1">Uncharacterized protein</fullName>
    </submittedName>
</protein>
<keyword evidence="2" id="KW-1185">Reference proteome</keyword>
<proteinExistence type="predicted"/>
<evidence type="ECO:0000313" key="1">
    <source>
        <dbReference type="EMBL" id="KAJ3550010.1"/>
    </source>
</evidence>
<gene>
    <name evidence="1" type="ORF">NM688_g5117</name>
</gene>